<evidence type="ECO:0000313" key="5">
    <source>
        <dbReference type="EMBL" id="SPB15655.1"/>
    </source>
</evidence>
<dbReference type="CDD" id="cd01277">
    <property type="entry name" value="HINT_subgroup"/>
    <property type="match status" value="1"/>
</dbReference>
<protein>
    <submittedName>
        <fullName evidence="5">HIT family protein</fullName>
    </submittedName>
</protein>
<dbReference type="RefSeq" id="WP_106855284.1">
    <property type="nucleotide sequence ID" value="NZ_OGTP01000008.1"/>
</dbReference>
<dbReference type="InterPro" id="IPR001310">
    <property type="entry name" value="Histidine_triad_HIT"/>
</dbReference>
<dbReference type="PROSITE" id="PS51084">
    <property type="entry name" value="HIT_2"/>
    <property type="match status" value="1"/>
</dbReference>
<evidence type="ECO:0000256" key="1">
    <source>
        <dbReference type="PIRSR" id="PIRSR601310-1"/>
    </source>
</evidence>
<dbReference type="GO" id="GO:0009117">
    <property type="term" value="P:nucleotide metabolic process"/>
    <property type="evidence" value="ECO:0007669"/>
    <property type="project" value="TreeGrafter"/>
</dbReference>
<feature type="short sequence motif" description="Histidine triad motif" evidence="2 3">
    <location>
        <begin position="100"/>
        <end position="104"/>
    </location>
</feature>
<sequence>MSYDPQNIFAKILRGDAPCIKVCESEHTLAFMDVMPQSEGHVLVVPKEAAANIHDVSDEALAACMRTVKRVAAAVREALKPEGMLIAQFNGAAAGQTVEHIHVHIIPRWSDVPLKAHGRERADDARLEALAQRIRAALQAE</sequence>
<dbReference type="OrthoDB" id="9784774at2"/>
<dbReference type="PANTHER" id="PTHR46648:SF1">
    <property type="entry name" value="ADENOSINE 5'-MONOPHOSPHORAMIDASE HNT1"/>
    <property type="match status" value="1"/>
</dbReference>
<evidence type="ECO:0000259" key="4">
    <source>
        <dbReference type="PROSITE" id="PS51084"/>
    </source>
</evidence>
<dbReference type="InterPro" id="IPR011146">
    <property type="entry name" value="HIT-like"/>
</dbReference>
<dbReference type="Pfam" id="PF01230">
    <property type="entry name" value="HIT"/>
    <property type="match status" value="1"/>
</dbReference>
<organism evidence="5 6">
    <name type="scientific">Caballeronia novacaledonica</name>
    <dbReference type="NCBI Taxonomy" id="1544861"/>
    <lineage>
        <taxon>Bacteria</taxon>
        <taxon>Pseudomonadati</taxon>
        <taxon>Pseudomonadota</taxon>
        <taxon>Betaproteobacteria</taxon>
        <taxon>Burkholderiales</taxon>
        <taxon>Burkholderiaceae</taxon>
        <taxon>Caballeronia</taxon>
    </lineage>
</organism>
<dbReference type="InterPro" id="IPR036265">
    <property type="entry name" value="HIT-like_sf"/>
</dbReference>
<dbReference type="EMBL" id="OGTP01000008">
    <property type="protein sequence ID" value="SPB15655.1"/>
    <property type="molecule type" value="Genomic_DNA"/>
</dbReference>
<dbReference type="InterPro" id="IPR039384">
    <property type="entry name" value="HINT"/>
</dbReference>
<dbReference type="Gene3D" id="3.30.428.10">
    <property type="entry name" value="HIT-like"/>
    <property type="match status" value="1"/>
</dbReference>
<dbReference type="PANTHER" id="PTHR46648">
    <property type="entry name" value="HIT FAMILY PROTEIN 1"/>
    <property type="match status" value="1"/>
</dbReference>
<proteinExistence type="predicted"/>
<dbReference type="SUPFAM" id="SSF54197">
    <property type="entry name" value="HIT-like"/>
    <property type="match status" value="1"/>
</dbReference>
<reference evidence="6" key="1">
    <citation type="submission" date="2018-01" db="EMBL/GenBank/DDBJ databases">
        <authorList>
            <person name="Peeters C."/>
        </authorList>
    </citation>
    <scope>NUCLEOTIDE SEQUENCE [LARGE SCALE GENOMIC DNA]</scope>
</reference>
<evidence type="ECO:0000256" key="3">
    <source>
        <dbReference type="PROSITE-ProRule" id="PRU00464"/>
    </source>
</evidence>
<dbReference type="Proteomes" id="UP000238169">
    <property type="component" value="Unassembled WGS sequence"/>
</dbReference>
<gene>
    <name evidence="5" type="ORF">NOV72_02875</name>
</gene>
<evidence type="ECO:0000256" key="2">
    <source>
        <dbReference type="PIRSR" id="PIRSR601310-3"/>
    </source>
</evidence>
<dbReference type="GO" id="GO:0003824">
    <property type="term" value="F:catalytic activity"/>
    <property type="evidence" value="ECO:0007669"/>
    <property type="project" value="InterPro"/>
</dbReference>
<dbReference type="AlphaFoldDB" id="A0A2U3I6C3"/>
<feature type="active site" description="Tele-AMP-histidine intermediate" evidence="1">
    <location>
        <position position="102"/>
    </location>
</feature>
<evidence type="ECO:0000313" key="6">
    <source>
        <dbReference type="Proteomes" id="UP000238169"/>
    </source>
</evidence>
<name>A0A2U3I6C3_9BURK</name>
<keyword evidence="6" id="KW-1185">Reference proteome</keyword>
<feature type="domain" description="HIT" evidence="4">
    <location>
        <begin position="8"/>
        <end position="115"/>
    </location>
</feature>
<accession>A0A2U3I6C3</accession>
<dbReference type="PRINTS" id="PR00332">
    <property type="entry name" value="HISTRIAD"/>
</dbReference>